<dbReference type="RefSeq" id="WP_143741233.1">
    <property type="nucleotide sequence ID" value="NZ_PJMU01000001.1"/>
</dbReference>
<dbReference type="EMBL" id="PJMU01000001">
    <property type="protein sequence ID" value="PKV76158.1"/>
    <property type="molecule type" value="Genomic_DNA"/>
</dbReference>
<evidence type="ECO:0000313" key="2">
    <source>
        <dbReference type="EMBL" id="PKV76158.1"/>
    </source>
</evidence>
<keyword evidence="3" id="KW-1185">Reference proteome</keyword>
<dbReference type="AlphaFoldDB" id="A0A2N3V3H1"/>
<name>A0A2N3V3H1_9BACT</name>
<feature type="chain" id="PRO_5014910990" description="Lipocalin-like protein" evidence="1">
    <location>
        <begin position="19"/>
        <end position="159"/>
    </location>
</feature>
<comment type="caution">
    <text evidence="2">The sequence shown here is derived from an EMBL/GenBank/DDBJ whole genome shotgun (WGS) entry which is preliminary data.</text>
</comment>
<dbReference type="OrthoDB" id="851883at2"/>
<keyword evidence="1" id="KW-0732">Signal</keyword>
<evidence type="ECO:0000313" key="3">
    <source>
        <dbReference type="Proteomes" id="UP000233782"/>
    </source>
</evidence>
<gene>
    <name evidence="2" type="ORF">BD749_1108</name>
</gene>
<protein>
    <recommendedName>
        <fullName evidence="4">Lipocalin-like protein</fullName>
    </recommendedName>
</protein>
<reference evidence="2 3" key="1">
    <citation type="submission" date="2017-12" db="EMBL/GenBank/DDBJ databases">
        <title>Genomic Encyclopedia of Type Strains, Phase III (KMG-III): the genomes of soil and plant-associated and newly described type strains.</title>
        <authorList>
            <person name="Whitman W."/>
        </authorList>
    </citation>
    <scope>NUCLEOTIDE SEQUENCE [LARGE SCALE GENOMIC DNA]</scope>
    <source>
        <strain evidence="2 3">LP43</strain>
    </source>
</reference>
<proteinExistence type="predicted"/>
<organism evidence="2 3">
    <name type="scientific">Pontibacter ramchanderi</name>
    <dbReference type="NCBI Taxonomy" id="1179743"/>
    <lineage>
        <taxon>Bacteria</taxon>
        <taxon>Pseudomonadati</taxon>
        <taxon>Bacteroidota</taxon>
        <taxon>Cytophagia</taxon>
        <taxon>Cytophagales</taxon>
        <taxon>Hymenobacteraceae</taxon>
        <taxon>Pontibacter</taxon>
    </lineage>
</organism>
<evidence type="ECO:0008006" key="4">
    <source>
        <dbReference type="Google" id="ProtNLM"/>
    </source>
</evidence>
<feature type="signal peptide" evidence="1">
    <location>
        <begin position="1"/>
        <end position="18"/>
    </location>
</feature>
<accession>A0A2N3V3H1</accession>
<dbReference type="PROSITE" id="PS51257">
    <property type="entry name" value="PROKAR_LIPOPROTEIN"/>
    <property type="match status" value="1"/>
</dbReference>
<sequence>MKKLLLLPILFFAFFLTSCDDEKDEKLEPAVSEIDAKMRGDWTNTMIKRVYYSMDDEVMYSDSVQYQTTFGFDGKRLTVTVPGGSPEVMNYTFPNPADTTIIEIQRGADKGQYKIAAISDSEMTWIEEKPWAGFPEEAAESEKTTSKVGVYTWRFTRKR</sequence>
<evidence type="ECO:0000256" key="1">
    <source>
        <dbReference type="SAM" id="SignalP"/>
    </source>
</evidence>
<dbReference type="Proteomes" id="UP000233782">
    <property type="component" value="Unassembled WGS sequence"/>
</dbReference>